<dbReference type="AlphaFoldDB" id="A0AAD9M9S4"/>
<organism evidence="1 2">
    <name type="scientific">Colletotrichum zoysiae</name>
    <dbReference type="NCBI Taxonomy" id="1216348"/>
    <lineage>
        <taxon>Eukaryota</taxon>
        <taxon>Fungi</taxon>
        <taxon>Dikarya</taxon>
        <taxon>Ascomycota</taxon>
        <taxon>Pezizomycotina</taxon>
        <taxon>Sordariomycetes</taxon>
        <taxon>Hypocreomycetidae</taxon>
        <taxon>Glomerellales</taxon>
        <taxon>Glomerellaceae</taxon>
        <taxon>Colletotrichum</taxon>
        <taxon>Colletotrichum graminicola species complex</taxon>
    </lineage>
</organism>
<gene>
    <name evidence="1" type="ORF">LX32DRAFT_4467</name>
</gene>
<keyword evidence="2" id="KW-1185">Reference proteome</keyword>
<dbReference type="EMBL" id="MU842808">
    <property type="protein sequence ID" value="KAK2035670.1"/>
    <property type="molecule type" value="Genomic_DNA"/>
</dbReference>
<comment type="caution">
    <text evidence="1">The sequence shown here is derived from an EMBL/GenBank/DDBJ whole genome shotgun (WGS) entry which is preliminary data.</text>
</comment>
<reference evidence="1" key="1">
    <citation type="submission" date="2021-06" db="EMBL/GenBank/DDBJ databases">
        <title>Comparative genomics, transcriptomics and evolutionary studies reveal genomic signatures of adaptation to plant cell wall in hemibiotrophic fungi.</title>
        <authorList>
            <consortium name="DOE Joint Genome Institute"/>
            <person name="Baroncelli R."/>
            <person name="Diaz J.F."/>
            <person name="Benocci T."/>
            <person name="Peng M."/>
            <person name="Battaglia E."/>
            <person name="Haridas S."/>
            <person name="Andreopoulos W."/>
            <person name="Labutti K."/>
            <person name="Pangilinan J."/>
            <person name="Floch G.L."/>
            <person name="Makela M.R."/>
            <person name="Henrissat B."/>
            <person name="Grigoriev I.V."/>
            <person name="Crouch J.A."/>
            <person name="De Vries R.P."/>
            <person name="Sukno S.A."/>
            <person name="Thon M.R."/>
        </authorList>
    </citation>
    <scope>NUCLEOTIDE SEQUENCE</scope>
    <source>
        <strain evidence="1">MAFF235873</strain>
    </source>
</reference>
<protein>
    <submittedName>
        <fullName evidence="1">Uncharacterized protein</fullName>
    </submittedName>
</protein>
<dbReference type="Proteomes" id="UP001232148">
    <property type="component" value="Unassembled WGS sequence"/>
</dbReference>
<sequence>MGGGPIAGLRARLMMRLRGHGREGGCCYYYYYSRQCRGVVGVGLKRLMIVEEEEEECVLVGGGVLLSVASARVVLAFGLALALAWPNRVGARPGRRGPGRNGSIDGWLPSWVDQSQLRNPAGRNTASSEAEEDDVRGIVSRVLLVRVSRARPWTGETCSSRMYEVVCVYAGK</sequence>
<evidence type="ECO:0000313" key="1">
    <source>
        <dbReference type="EMBL" id="KAK2035670.1"/>
    </source>
</evidence>
<evidence type="ECO:0000313" key="2">
    <source>
        <dbReference type="Proteomes" id="UP001232148"/>
    </source>
</evidence>
<accession>A0AAD9M9S4</accession>
<name>A0AAD9M9S4_9PEZI</name>
<proteinExistence type="predicted"/>